<dbReference type="PANTHER" id="PTHR11782:SF125">
    <property type="entry name" value="APYRASE 7-RELATED"/>
    <property type="match status" value="1"/>
</dbReference>
<keyword evidence="4" id="KW-0547">Nucleotide-binding</keyword>
<dbReference type="AlphaFoldDB" id="A0A1D1XC43"/>
<keyword evidence="6" id="KW-0812">Transmembrane</keyword>
<gene>
    <name evidence="7" type="primary">ENTPD1_4</name>
    <name evidence="8" type="synonym">ENTPD1_0</name>
    <name evidence="8" type="ORF">g.61259</name>
    <name evidence="7" type="ORF">g.61260</name>
</gene>
<feature type="transmembrane region" description="Helical" evidence="6">
    <location>
        <begin position="113"/>
        <end position="134"/>
    </location>
</feature>
<feature type="region of interest" description="Disordered" evidence="5">
    <location>
        <begin position="69"/>
        <end position="98"/>
    </location>
</feature>
<dbReference type="Gene3D" id="3.30.420.150">
    <property type="entry name" value="Exopolyphosphatase. Domain 2"/>
    <property type="match status" value="1"/>
</dbReference>
<dbReference type="InterPro" id="IPR000407">
    <property type="entry name" value="GDA1_CD39_NTPase"/>
</dbReference>
<evidence type="ECO:0000256" key="4">
    <source>
        <dbReference type="PIRSR" id="PIRSR600407-2"/>
    </source>
</evidence>
<evidence type="ECO:0000256" key="6">
    <source>
        <dbReference type="SAM" id="Phobius"/>
    </source>
</evidence>
<feature type="active site" description="Proton acceptor" evidence="3">
    <location>
        <position position="288"/>
    </location>
</feature>
<dbReference type="EMBL" id="GDJX01003172">
    <property type="protein sequence ID" value="JAT64764.1"/>
    <property type="molecule type" value="Transcribed_RNA"/>
</dbReference>
<dbReference type="GO" id="GO:0017110">
    <property type="term" value="F:nucleoside diphosphate phosphatase activity"/>
    <property type="evidence" value="ECO:0007669"/>
    <property type="project" value="TreeGrafter"/>
</dbReference>
<comment type="similarity">
    <text evidence="1">Belongs to the GDA1/CD39 NTPase family.</text>
</comment>
<sequence>MRLDWIAAAFSAARGQMMLPHSPSRPSDSLPAVGKNHGRHGQKGSMRLSSSLQDFSTYSRVDPEGGGVEFEIEGSHTRPVPPRALHREGGGSSFSKEKPLPETPFIRKRLVRVAASVLCLFLLLSLLYVCSVSFSRYWSQNSSRYYVILDCGSTGTRVYVYESFLDHQKGNSHLPISLRSLPEGVVKVSSSRSGRAYQRMETEPGFDTLVRNESGLRTAIKPLLRWAEKQIPKHAHKSTSLFVYATAGVRRLPSSDSKWLLDKVWSILKSSSFSCQRDWIKSISGMEEAYYGWIALNYQRGTIGSVPRKETFGALDLGGSSLQVTFETKEALQGKTSLNLTIGDISHHLSAYSLSGYGLNDAFDKSVVHLLRKQPTINSDELKNGKIEIKHPCLHSGYKEQYTCSQCALSDKAGSPLVSRRSSAKGQAGIPVTLVGVPVWEECSVLAKTTVNLSEWSNLSPGIDCEIQPCALADSLPRPRGQFYAMSGFFVVYKFFNLTSDATLDEVLQKGEEFCEKAWEVAKNSVAPQPFIDQYCFRAPYIVTLLRDGLHIADTQVSIGSGSTTWTLGVALLQAGQALSSKIDLHGYRILHGEISRPVLISMFLLSLVLLFFALSCVGRWMPKFFRRPYLPLFRHNSPTSSSVLNLPYPFSFQRWSPISSGDGRVKMPLSPTVSGTEQHPFGMGHGLGGSSIQLIESSLYPSGVSVSHSYSSGSLGQMQLDSVVGSFWTPHRSQMQLQSRRSQSREDLSSSLAEIHMKG</sequence>
<feature type="binding site" evidence="4">
    <location>
        <begin position="319"/>
        <end position="323"/>
    </location>
    <ligand>
        <name>ATP</name>
        <dbReference type="ChEBI" id="CHEBI:30616"/>
    </ligand>
</feature>
<evidence type="ECO:0000313" key="7">
    <source>
        <dbReference type="EMBL" id="JAT40019.1"/>
    </source>
</evidence>
<evidence type="ECO:0000313" key="8">
    <source>
        <dbReference type="EMBL" id="JAT64764.1"/>
    </source>
</evidence>
<evidence type="ECO:0000256" key="3">
    <source>
        <dbReference type="PIRSR" id="PIRSR600407-1"/>
    </source>
</evidence>
<keyword evidence="2 7" id="KW-0378">Hydrolase</keyword>
<evidence type="ECO:0000256" key="5">
    <source>
        <dbReference type="SAM" id="MobiDB-lite"/>
    </source>
</evidence>
<dbReference type="GO" id="GO:0009134">
    <property type="term" value="P:nucleoside diphosphate catabolic process"/>
    <property type="evidence" value="ECO:0007669"/>
    <property type="project" value="TreeGrafter"/>
</dbReference>
<dbReference type="GO" id="GO:0005524">
    <property type="term" value="F:ATP binding"/>
    <property type="evidence" value="ECO:0007669"/>
    <property type="project" value="UniProtKB-KW"/>
</dbReference>
<dbReference type="CDD" id="cd24043">
    <property type="entry name" value="ASKHA_NBD_AtAPY7-like"/>
    <property type="match status" value="1"/>
</dbReference>
<dbReference type="GO" id="GO:0016020">
    <property type="term" value="C:membrane"/>
    <property type="evidence" value="ECO:0007669"/>
    <property type="project" value="TreeGrafter"/>
</dbReference>
<organism evidence="7">
    <name type="scientific">Anthurium amnicola</name>
    <dbReference type="NCBI Taxonomy" id="1678845"/>
    <lineage>
        <taxon>Eukaryota</taxon>
        <taxon>Viridiplantae</taxon>
        <taxon>Streptophyta</taxon>
        <taxon>Embryophyta</taxon>
        <taxon>Tracheophyta</taxon>
        <taxon>Spermatophyta</taxon>
        <taxon>Magnoliopsida</taxon>
        <taxon>Liliopsida</taxon>
        <taxon>Araceae</taxon>
        <taxon>Pothoideae</taxon>
        <taxon>Potheae</taxon>
        <taxon>Anthurium</taxon>
    </lineage>
</organism>
<reference evidence="7" key="1">
    <citation type="submission" date="2015-07" db="EMBL/GenBank/DDBJ databases">
        <title>Transcriptome Assembly of Anthurium amnicola.</title>
        <authorList>
            <person name="Suzuki J."/>
        </authorList>
    </citation>
    <scope>NUCLEOTIDE SEQUENCE</scope>
</reference>
<feature type="region of interest" description="Disordered" evidence="5">
    <location>
        <begin position="17"/>
        <end position="50"/>
    </location>
</feature>
<feature type="transmembrane region" description="Helical" evidence="6">
    <location>
        <begin position="599"/>
        <end position="618"/>
    </location>
</feature>
<proteinExistence type="inferred from homology"/>
<evidence type="ECO:0000256" key="2">
    <source>
        <dbReference type="ARBA" id="ARBA00022801"/>
    </source>
</evidence>
<feature type="region of interest" description="Disordered" evidence="5">
    <location>
        <begin position="735"/>
        <end position="760"/>
    </location>
</feature>
<keyword evidence="4" id="KW-0067">ATP-binding</keyword>
<protein>
    <submittedName>
        <fullName evidence="7">Ectonucleoside triphosphate diphosphohydrolase 1</fullName>
    </submittedName>
</protein>
<accession>A0A1D1XC43</accession>
<dbReference type="Pfam" id="PF01150">
    <property type="entry name" value="GDA1_CD39"/>
    <property type="match status" value="1"/>
</dbReference>
<dbReference type="Gene3D" id="3.30.420.40">
    <property type="match status" value="1"/>
</dbReference>
<feature type="compositionally biased region" description="Basic and acidic residues" evidence="5">
    <location>
        <begin position="85"/>
        <end position="98"/>
    </location>
</feature>
<dbReference type="EMBL" id="GDJX01027917">
    <property type="protein sequence ID" value="JAT40019.1"/>
    <property type="molecule type" value="Transcribed_RNA"/>
</dbReference>
<keyword evidence="6" id="KW-1133">Transmembrane helix</keyword>
<dbReference type="PANTHER" id="PTHR11782">
    <property type="entry name" value="ADENOSINE/GUANOSINE DIPHOSPHATASE"/>
    <property type="match status" value="1"/>
</dbReference>
<evidence type="ECO:0000256" key="1">
    <source>
        <dbReference type="ARBA" id="ARBA00009283"/>
    </source>
</evidence>
<keyword evidence="6" id="KW-0472">Membrane</keyword>
<name>A0A1D1XC43_9ARAE</name>